<dbReference type="OrthoDB" id="10580599at2759"/>
<sequence length="667" mass="73577">MRIAFLLFPTILSQLQHRVLFSQELRFHCATTESNAPQDPIEATIPYRAENTKQYGPKLAGIQKPAKAAPSLKSSLPTRTPTSHSLHFPPPHNTNNFISTPPKTHLNATKLTPETTTTFSLLLSPFPIPFPFPFPFPFPLPFPASHHKSYRYSGNVAVTIAYFASSPANREDIRGPIFHTLLASMIGVLVASFTRKPVDFKKHVTVIGEPPRHTEARADARILYHLISLGHNTEDTQGTWWERVSSLFHSELSIFEIMGYNQLRPPGKLKHTQRLPNFRVFTESWALAAYSRSPSYIGGNTVAPIYSTLTGAGFGARVSIGYSDATIRLLSLATFASSLAPTSHPVPENSALLSTILPGGAWPTTEQLTQRLPLLFVPAPMMVLEQDLCQQTSWRCPTSSYGKGQRDSLEAHGPGAYADERFQVLQSLPGFGRPSDTQVQQQIDNIVQLSSVLMIPRREKIFCDWACYCTVPFMRSGCKGDPLRQDGGGTRLDAGSRGTARGGGQRISAPRFKRGTGNNNNNRFSGLKNEDEDNDEEDKIPSSSQAAIAGGGGATVLTSDEEAQELKENFMISYLALDFGHLPYAFQSAKCFILWSSRPPSNPLQPPPPPNARSWPRLLLTPLPLLPRARRLSLRRPSLSPRERGEGGFPIAGRWSMVDGDIQDSRS</sequence>
<name>K1WV96_MARBU</name>
<evidence type="ECO:0000313" key="3">
    <source>
        <dbReference type="Proteomes" id="UP000006753"/>
    </source>
</evidence>
<feature type="compositionally biased region" description="Polar residues" evidence="1">
    <location>
        <begin position="72"/>
        <end position="85"/>
    </location>
</feature>
<feature type="region of interest" description="Disordered" evidence="1">
    <location>
        <begin position="70"/>
        <end position="108"/>
    </location>
</feature>
<feature type="region of interest" description="Disordered" evidence="1">
    <location>
        <begin position="481"/>
        <end position="554"/>
    </location>
</feature>
<dbReference type="EMBL" id="JH921439">
    <property type="protein sequence ID" value="EKD16387.1"/>
    <property type="molecule type" value="Genomic_DNA"/>
</dbReference>
<accession>K1WV96</accession>
<reference evidence="2 3" key="1">
    <citation type="journal article" date="2012" name="BMC Genomics">
        <title>Sequencing the genome of Marssonina brunnea reveals fungus-poplar co-evolution.</title>
        <authorList>
            <person name="Zhu S."/>
            <person name="Cao Y.-Z."/>
            <person name="Jiang C."/>
            <person name="Tan B.-Y."/>
            <person name="Wang Z."/>
            <person name="Feng S."/>
            <person name="Zhang L."/>
            <person name="Su X.-H."/>
            <person name="Brejova B."/>
            <person name="Vinar T."/>
            <person name="Xu M."/>
            <person name="Wang M.-X."/>
            <person name="Zhang S.-G."/>
            <person name="Huang M.-R."/>
            <person name="Wu R."/>
            <person name="Zhou Y."/>
        </authorList>
    </citation>
    <scope>NUCLEOTIDE SEQUENCE [LARGE SCALE GENOMIC DNA]</scope>
    <source>
        <strain evidence="2 3">MB_m1</strain>
    </source>
</reference>
<keyword evidence="3" id="KW-1185">Reference proteome</keyword>
<dbReference type="KEGG" id="mbe:MBM_05681"/>
<evidence type="ECO:0000256" key="1">
    <source>
        <dbReference type="SAM" id="MobiDB-lite"/>
    </source>
</evidence>
<protein>
    <submittedName>
        <fullName evidence="2">Uncharacterized protein</fullName>
    </submittedName>
</protein>
<dbReference type="AlphaFoldDB" id="K1WV96"/>
<dbReference type="InParanoid" id="K1WV96"/>
<proteinExistence type="predicted"/>
<evidence type="ECO:0000313" key="2">
    <source>
        <dbReference type="EMBL" id="EKD16387.1"/>
    </source>
</evidence>
<gene>
    <name evidence="2" type="ORF">MBM_05681</name>
</gene>
<dbReference type="HOGENOM" id="CLU_411646_0_0_1"/>
<dbReference type="Proteomes" id="UP000006753">
    <property type="component" value="Unassembled WGS sequence"/>
</dbReference>
<organism evidence="2 3">
    <name type="scientific">Marssonina brunnea f. sp. multigermtubi (strain MB_m1)</name>
    <name type="common">Marssonina leaf spot fungus</name>
    <dbReference type="NCBI Taxonomy" id="1072389"/>
    <lineage>
        <taxon>Eukaryota</taxon>
        <taxon>Fungi</taxon>
        <taxon>Dikarya</taxon>
        <taxon>Ascomycota</taxon>
        <taxon>Pezizomycotina</taxon>
        <taxon>Leotiomycetes</taxon>
        <taxon>Helotiales</taxon>
        <taxon>Drepanopezizaceae</taxon>
        <taxon>Drepanopeziza</taxon>
    </lineage>
</organism>
<feature type="compositionally biased region" description="Polar residues" evidence="1">
    <location>
        <begin position="93"/>
        <end position="102"/>
    </location>
</feature>
<feature type="region of interest" description="Disordered" evidence="1">
    <location>
        <begin position="636"/>
        <end position="667"/>
    </location>
</feature>